<dbReference type="GO" id="GO:0016887">
    <property type="term" value="F:ATP hydrolysis activity"/>
    <property type="evidence" value="ECO:0007669"/>
    <property type="project" value="InterPro"/>
</dbReference>
<evidence type="ECO:0000313" key="4">
    <source>
        <dbReference type="Proteomes" id="UP000526408"/>
    </source>
</evidence>
<dbReference type="Proteomes" id="UP000526408">
    <property type="component" value="Unassembled WGS sequence"/>
</dbReference>
<dbReference type="InterPro" id="IPR027417">
    <property type="entry name" value="P-loop_NTPase"/>
</dbReference>
<keyword evidence="4" id="KW-1185">Reference proteome</keyword>
<dbReference type="Gene3D" id="3.30.450.380">
    <property type="match status" value="1"/>
</dbReference>
<dbReference type="SMART" id="SM00382">
    <property type="entry name" value="AAA"/>
    <property type="match status" value="1"/>
</dbReference>
<reference evidence="3 4" key="1">
    <citation type="submission" date="2020-04" db="EMBL/GenBank/DDBJ databases">
        <authorList>
            <person name="Yoon J."/>
        </authorList>
    </citation>
    <scope>NUCLEOTIDE SEQUENCE [LARGE SCALE GENOMIC DNA]</scope>
    <source>
        <strain evidence="3 4">KMU-115</strain>
    </source>
</reference>
<evidence type="ECO:0000256" key="1">
    <source>
        <dbReference type="ARBA" id="ARBA00006611"/>
    </source>
</evidence>
<dbReference type="RefSeq" id="WP_168621585.1">
    <property type="nucleotide sequence ID" value="NZ_JAAZQQ010000001.1"/>
</dbReference>
<dbReference type="EMBL" id="JAAZQQ010000001">
    <property type="protein sequence ID" value="NKX43198.1"/>
    <property type="molecule type" value="Genomic_DNA"/>
</dbReference>
<accession>A0A7X6JXW7</accession>
<name>A0A7X6JXW7_9RHOB</name>
<evidence type="ECO:0000259" key="2">
    <source>
        <dbReference type="SMART" id="SM00382"/>
    </source>
</evidence>
<dbReference type="InterPro" id="IPR003593">
    <property type="entry name" value="AAA+_ATPase"/>
</dbReference>
<proteinExistence type="inferred from homology"/>
<sequence length="465" mass="50613">MPAPDRFAEGATPFLIAGGAGEASGTIDARFREAKAAIFSRLIELLDPSELLRLDVEQGRALLARLISEVITGDRMQVSASEERALLDDIADDMLGYGPLERLLTDPEISEIMVNGRRPIYVERDGLLARSAVQFEDDEQLLNVCQRIVNLVGRRVDEASPICDARLQDGSRVNVVLPPIALDGPVLTIRRFRRERITLDEMKARGALPAAGADLLRVIAAARFNVMVVGGTGSGKTTLLNMLGAQVSGSERIVTCEDTAELQLEQPHVVRMETRPPNIEGQGEITMRDLVRNALRMRPDRIIVGEVRGPEAFDLMQAMNTGHNGSMGTLHANSPEEAVTRMTSLITMGYPSLQPDVIRAMFASAVDILVQVERLRDGARKVTRITEVEVGEDGGIRLRPILRFETAADDPRAAAKPGGRYRLVNPPTQDFAARARYFGEGARLARLLADLSGAGAPPPHGDRPA</sequence>
<dbReference type="Gene3D" id="3.40.50.300">
    <property type="entry name" value="P-loop containing nucleotide triphosphate hydrolases"/>
    <property type="match status" value="1"/>
</dbReference>
<dbReference type="PANTHER" id="PTHR30486">
    <property type="entry name" value="TWITCHING MOTILITY PROTEIN PILT"/>
    <property type="match status" value="1"/>
</dbReference>
<comment type="caution">
    <text evidence="3">The sequence shown here is derived from an EMBL/GenBank/DDBJ whole genome shotgun (WGS) entry which is preliminary data.</text>
</comment>
<organism evidence="3 4">
    <name type="scientific">Roseicyclus persicicus</name>
    <dbReference type="NCBI Taxonomy" id="2650661"/>
    <lineage>
        <taxon>Bacteria</taxon>
        <taxon>Pseudomonadati</taxon>
        <taxon>Pseudomonadota</taxon>
        <taxon>Alphaproteobacteria</taxon>
        <taxon>Rhodobacterales</taxon>
        <taxon>Roseobacteraceae</taxon>
        <taxon>Roseicyclus</taxon>
    </lineage>
</organism>
<dbReference type="AlphaFoldDB" id="A0A7X6JXW7"/>
<dbReference type="SUPFAM" id="SSF52540">
    <property type="entry name" value="P-loop containing nucleoside triphosphate hydrolases"/>
    <property type="match status" value="1"/>
</dbReference>
<feature type="domain" description="AAA+ ATPase" evidence="2">
    <location>
        <begin position="222"/>
        <end position="376"/>
    </location>
</feature>
<protein>
    <submittedName>
        <fullName evidence="3">CpaF family protein</fullName>
    </submittedName>
</protein>
<dbReference type="InterPro" id="IPR050921">
    <property type="entry name" value="T4SS_GSP_E_ATPase"/>
</dbReference>
<dbReference type="InterPro" id="IPR001482">
    <property type="entry name" value="T2SS/T4SS_dom"/>
</dbReference>
<dbReference type="CDD" id="cd01130">
    <property type="entry name" value="VirB11-like_ATPase"/>
    <property type="match status" value="1"/>
</dbReference>
<gene>
    <name evidence="3" type="ORF">HCU73_01225</name>
</gene>
<dbReference type="PANTHER" id="PTHR30486:SF6">
    <property type="entry name" value="TYPE IV PILUS RETRACTATION ATPASE PILT"/>
    <property type="match status" value="1"/>
</dbReference>
<comment type="similarity">
    <text evidence="1">Belongs to the GSP E family.</text>
</comment>
<dbReference type="Pfam" id="PF00437">
    <property type="entry name" value="T2SSE"/>
    <property type="match status" value="1"/>
</dbReference>
<evidence type="ECO:0000313" key="3">
    <source>
        <dbReference type="EMBL" id="NKX43198.1"/>
    </source>
</evidence>